<feature type="transmembrane region" description="Helical" evidence="2">
    <location>
        <begin position="172"/>
        <end position="190"/>
    </location>
</feature>
<feature type="transmembrane region" description="Helical" evidence="2">
    <location>
        <begin position="234"/>
        <end position="253"/>
    </location>
</feature>
<feature type="transmembrane region" description="Helical" evidence="2">
    <location>
        <begin position="327"/>
        <end position="346"/>
    </location>
</feature>
<feature type="transmembrane region" description="Helical" evidence="2">
    <location>
        <begin position="48"/>
        <end position="66"/>
    </location>
</feature>
<feature type="transmembrane region" description="Helical" evidence="2">
    <location>
        <begin position="7"/>
        <end position="28"/>
    </location>
</feature>
<feature type="transmembrane region" description="Helical" evidence="2">
    <location>
        <begin position="132"/>
        <end position="152"/>
    </location>
</feature>
<proteinExistence type="predicted"/>
<gene>
    <name evidence="3" type="ORF">NRB56_66970</name>
</gene>
<evidence type="ECO:0000313" key="4">
    <source>
        <dbReference type="Proteomes" id="UP000431401"/>
    </source>
</evidence>
<feature type="transmembrane region" description="Helical" evidence="2">
    <location>
        <begin position="104"/>
        <end position="125"/>
    </location>
</feature>
<evidence type="ECO:0000313" key="3">
    <source>
        <dbReference type="EMBL" id="MQY31090.1"/>
    </source>
</evidence>
<dbReference type="EMBL" id="WEGI01000016">
    <property type="protein sequence ID" value="MQY31090.1"/>
    <property type="molecule type" value="Genomic_DNA"/>
</dbReference>
<accession>A0A7K0DZ46</accession>
<keyword evidence="4" id="KW-1185">Reference proteome</keyword>
<organism evidence="3 4">
    <name type="scientific">Nocardia aurantia</name>
    <dbReference type="NCBI Taxonomy" id="2585199"/>
    <lineage>
        <taxon>Bacteria</taxon>
        <taxon>Bacillati</taxon>
        <taxon>Actinomycetota</taxon>
        <taxon>Actinomycetes</taxon>
        <taxon>Mycobacteriales</taxon>
        <taxon>Nocardiaceae</taxon>
        <taxon>Nocardia</taxon>
    </lineage>
</organism>
<keyword evidence="2" id="KW-0812">Transmembrane</keyword>
<feature type="region of interest" description="Disordered" evidence="1">
    <location>
        <begin position="438"/>
        <end position="458"/>
    </location>
</feature>
<dbReference type="Proteomes" id="UP000431401">
    <property type="component" value="Unassembled WGS sequence"/>
</dbReference>
<dbReference type="OrthoDB" id="4527232at2"/>
<feature type="transmembrane region" description="Helical" evidence="2">
    <location>
        <begin position="73"/>
        <end position="92"/>
    </location>
</feature>
<evidence type="ECO:0008006" key="5">
    <source>
        <dbReference type="Google" id="ProtNLM"/>
    </source>
</evidence>
<evidence type="ECO:0000256" key="1">
    <source>
        <dbReference type="SAM" id="MobiDB-lite"/>
    </source>
</evidence>
<sequence length="458" mass="47343">MATNRSIFEMVTAFLAMMVAGMSLLLPIDFPWTTGATAVELDLLAYSLPRSIAAGCLIALIVAVFATTINHGLAAWGAASCGIAILFLNHLIGHFGNPTGSLSTVNFLDSVAGGILLGGIATAVLHGRLQVFGWTLGALGSVVVGAAGSVPSVAQIDLPATPHSGWPAVDSIPLWLITVTLVLVVIGTIVNRHRQGLERRTVELPLSPVIAGVLFVGVTLMVSEWLARHADSVAAIALSVVATVLSGFVAAMLLPRRDGIMVLLAIAAIAVDSAIQPPSFPAWSVWPLIAVIGAGLILGFRRPGPMTALVLLAALAVYTAATEHSQTPIGTAVSGVLLALVVGYAFGSASPRYNPTRVLGVTIVLLPSVVLAVRDHIDRGDVTSGTVIGGNHWHILPAPNIDSPAPDWTALAITVGCAAGLLALRHWREPVVYGPPPVAADTSEVEARAGHRPKSTGR</sequence>
<comment type="caution">
    <text evidence="3">The sequence shown here is derived from an EMBL/GenBank/DDBJ whole genome shotgun (WGS) entry which is preliminary data.</text>
</comment>
<feature type="transmembrane region" description="Helical" evidence="2">
    <location>
        <begin position="260"/>
        <end position="277"/>
    </location>
</feature>
<dbReference type="RefSeq" id="WP_153348335.1">
    <property type="nucleotide sequence ID" value="NZ_WEGI01000016.1"/>
</dbReference>
<feature type="transmembrane region" description="Helical" evidence="2">
    <location>
        <begin position="202"/>
        <end position="222"/>
    </location>
</feature>
<feature type="transmembrane region" description="Helical" evidence="2">
    <location>
        <begin position="283"/>
        <end position="300"/>
    </location>
</feature>
<name>A0A7K0DZ46_9NOCA</name>
<reference evidence="3 4" key="1">
    <citation type="submission" date="2019-10" db="EMBL/GenBank/DDBJ databases">
        <title>Nocardia macrotermitis sp. nov. and Nocardia aurantia sp. nov., isolated from the gut of fungus growing-termite Macrotermes natalensis.</title>
        <authorList>
            <person name="Benndorf R."/>
            <person name="Schwitalla J."/>
            <person name="Martin K."/>
            <person name="De Beer W."/>
            <person name="Kaster A.-K."/>
            <person name="Vollmers J."/>
            <person name="Poulsen M."/>
            <person name="Beemelmanns C."/>
        </authorList>
    </citation>
    <scope>NUCLEOTIDE SEQUENCE [LARGE SCALE GENOMIC DNA]</scope>
    <source>
        <strain evidence="3 4">RB56</strain>
    </source>
</reference>
<protein>
    <recommendedName>
        <fullName evidence="5">Transporter</fullName>
    </recommendedName>
</protein>
<keyword evidence="2" id="KW-1133">Transmembrane helix</keyword>
<feature type="transmembrane region" description="Helical" evidence="2">
    <location>
        <begin position="305"/>
        <end position="321"/>
    </location>
</feature>
<evidence type="ECO:0000256" key="2">
    <source>
        <dbReference type="SAM" id="Phobius"/>
    </source>
</evidence>
<dbReference type="AlphaFoldDB" id="A0A7K0DZ46"/>
<keyword evidence="2" id="KW-0472">Membrane</keyword>